<feature type="compositionally biased region" description="Polar residues" evidence="1">
    <location>
        <begin position="164"/>
        <end position="180"/>
    </location>
</feature>
<keyword evidence="3" id="KW-1185">Reference proteome</keyword>
<evidence type="ECO:0000313" key="3">
    <source>
        <dbReference type="Proteomes" id="UP000250235"/>
    </source>
</evidence>
<organism evidence="2 3">
    <name type="scientific">Dorcoceras hygrometricum</name>
    <dbReference type="NCBI Taxonomy" id="472368"/>
    <lineage>
        <taxon>Eukaryota</taxon>
        <taxon>Viridiplantae</taxon>
        <taxon>Streptophyta</taxon>
        <taxon>Embryophyta</taxon>
        <taxon>Tracheophyta</taxon>
        <taxon>Spermatophyta</taxon>
        <taxon>Magnoliopsida</taxon>
        <taxon>eudicotyledons</taxon>
        <taxon>Gunneridae</taxon>
        <taxon>Pentapetalae</taxon>
        <taxon>asterids</taxon>
        <taxon>lamiids</taxon>
        <taxon>Lamiales</taxon>
        <taxon>Gesneriaceae</taxon>
        <taxon>Didymocarpoideae</taxon>
        <taxon>Trichosporeae</taxon>
        <taxon>Loxocarpinae</taxon>
        <taxon>Dorcoceras</taxon>
    </lineage>
</organism>
<dbReference type="OrthoDB" id="1751168at2759"/>
<dbReference type="AlphaFoldDB" id="A0A2Z7B9I6"/>
<evidence type="ECO:0000313" key="2">
    <source>
        <dbReference type="EMBL" id="KZV30870.1"/>
    </source>
</evidence>
<dbReference type="EMBL" id="KV007790">
    <property type="protein sequence ID" value="KZV30870.1"/>
    <property type="molecule type" value="Genomic_DNA"/>
</dbReference>
<reference evidence="2 3" key="1">
    <citation type="journal article" date="2015" name="Proc. Natl. Acad. Sci. U.S.A.">
        <title>The resurrection genome of Boea hygrometrica: A blueprint for survival of dehydration.</title>
        <authorList>
            <person name="Xiao L."/>
            <person name="Yang G."/>
            <person name="Zhang L."/>
            <person name="Yang X."/>
            <person name="Zhao S."/>
            <person name="Ji Z."/>
            <person name="Zhou Q."/>
            <person name="Hu M."/>
            <person name="Wang Y."/>
            <person name="Chen M."/>
            <person name="Xu Y."/>
            <person name="Jin H."/>
            <person name="Xiao X."/>
            <person name="Hu G."/>
            <person name="Bao F."/>
            <person name="Hu Y."/>
            <person name="Wan P."/>
            <person name="Li L."/>
            <person name="Deng X."/>
            <person name="Kuang T."/>
            <person name="Xiang C."/>
            <person name="Zhu J.K."/>
            <person name="Oliver M.J."/>
            <person name="He Y."/>
        </authorList>
    </citation>
    <scope>NUCLEOTIDE SEQUENCE [LARGE SCALE GENOMIC DNA]</scope>
    <source>
        <strain evidence="3">cv. XS01</strain>
    </source>
</reference>
<protein>
    <submittedName>
        <fullName evidence="2">Uncharacterized protein</fullName>
    </submittedName>
</protein>
<dbReference type="Proteomes" id="UP000250235">
    <property type="component" value="Unassembled WGS sequence"/>
</dbReference>
<proteinExistence type="predicted"/>
<name>A0A2Z7B9I6_9LAMI</name>
<evidence type="ECO:0000256" key="1">
    <source>
        <dbReference type="SAM" id="MobiDB-lite"/>
    </source>
</evidence>
<feature type="region of interest" description="Disordered" evidence="1">
    <location>
        <begin position="161"/>
        <end position="239"/>
    </location>
</feature>
<sequence length="324" mass="36529">MITGTVVSFVANKKLVLTQEVFAESFGLSTEGMTSILNFPKETMDEMRTRFSASEVPFRASSKKREMKIEYRLLHDIVAKALCAKAGSFDMVTGEKLDLMIAITTGVKVNWAQILFQVLLGMKRKPAVGKQKAEKPGMEKTKQAESTKKVVTLPTIEAGGLISPTMSKSETSSNKDSCQLVTRRRRRPQVEEPSDSEDPTSAPFMVITKKHRTMRTKTAQSSIDNRVESQPRPVTSNPMGDIDMFIASGDSGTYYCHGGHEEHSQIEKDAGRTLNDDDWQNTITEQYQLILDNAWEAVYIIMADYDKWIHFRTAERFKDVFSFE</sequence>
<accession>A0A2Z7B9I6</accession>
<gene>
    <name evidence="2" type="ORF">F511_15789</name>
</gene>